<organism evidence="16 17">
    <name type="scientific">Rubrivivax gelatinosus</name>
    <name type="common">Rhodocyclus gelatinosus</name>
    <name type="synonym">Rhodopseudomonas gelatinosa</name>
    <dbReference type="NCBI Taxonomy" id="28068"/>
    <lineage>
        <taxon>Bacteria</taxon>
        <taxon>Pseudomonadati</taxon>
        <taxon>Pseudomonadota</taxon>
        <taxon>Betaproteobacteria</taxon>
        <taxon>Burkholderiales</taxon>
        <taxon>Sphaerotilaceae</taxon>
        <taxon>Rubrivivax</taxon>
    </lineage>
</organism>
<evidence type="ECO:0000256" key="9">
    <source>
        <dbReference type="ARBA" id="ARBA00023170"/>
    </source>
</evidence>
<keyword evidence="4 11" id="KW-1134">Transmembrane beta strand</keyword>
<feature type="chain" id="PRO_5045211266" evidence="13">
    <location>
        <begin position="33"/>
        <end position="756"/>
    </location>
</feature>
<dbReference type="Gene3D" id="2.170.130.10">
    <property type="entry name" value="TonB-dependent receptor, plug domain"/>
    <property type="match status" value="1"/>
</dbReference>
<evidence type="ECO:0000256" key="13">
    <source>
        <dbReference type="SAM" id="SignalP"/>
    </source>
</evidence>
<feature type="signal peptide" evidence="13">
    <location>
        <begin position="1"/>
        <end position="32"/>
    </location>
</feature>
<evidence type="ECO:0000256" key="5">
    <source>
        <dbReference type="ARBA" id="ARBA00022692"/>
    </source>
</evidence>
<keyword evidence="3 11" id="KW-0813">Transport</keyword>
<dbReference type="EMBL" id="NRRU01000105">
    <property type="protein sequence ID" value="MBK1715236.1"/>
    <property type="molecule type" value="Genomic_DNA"/>
</dbReference>
<reference evidence="16" key="2">
    <citation type="journal article" date="2020" name="Microorganisms">
        <title>Osmotic Adaptation and Compatible Solute Biosynthesis of Phototrophic Bacteria as Revealed from Genome Analyses.</title>
        <authorList>
            <person name="Imhoff J.F."/>
            <person name="Rahn T."/>
            <person name="Kunzel S."/>
            <person name="Keller A."/>
            <person name="Neulinger S.C."/>
        </authorList>
    </citation>
    <scope>NUCLEOTIDE SEQUENCE</scope>
    <source>
        <strain evidence="16">IM 151</strain>
    </source>
</reference>
<dbReference type="InterPro" id="IPR000531">
    <property type="entry name" value="Beta-barrel_TonB"/>
</dbReference>
<evidence type="ECO:0000256" key="11">
    <source>
        <dbReference type="PROSITE-ProRule" id="PRU01360"/>
    </source>
</evidence>
<dbReference type="InterPro" id="IPR037066">
    <property type="entry name" value="Plug_dom_sf"/>
</dbReference>
<evidence type="ECO:0000256" key="1">
    <source>
        <dbReference type="ARBA" id="ARBA00004571"/>
    </source>
</evidence>
<evidence type="ECO:0000256" key="7">
    <source>
        <dbReference type="ARBA" id="ARBA00023077"/>
    </source>
</evidence>
<gene>
    <name evidence="16" type="ORF">CKO43_20965</name>
</gene>
<dbReference type="PANTHER" id="PTHR30069">
    <property type="entry name" value="TONB-DEPENDENT OUTER MEMBRANE RECEPTOR"/>
    <property type="match status" value="1"/>
</dbReference>
<dbReference type="CDD" id="cd01347">
    <property type="entry name" value="ligand_gated_channel"/>
    <property type="match status" value="1"/>
</dbReference>
<feature type="domain" description="TonB-dependent receptor plug" evidence="15">
    <location>
        <begin position="63"/>
        <end position="182"/>
    </location>
</feature>
<dbReference type="InterPro" id="IPR012910">
    <property type="entry name" value="Plug_dom"/>
</dbReference>
<proteinExistence type="inferred from homology"/>
<dbReference type="RefSeq" id="WP_200379869.1">
    <property type="nucleotide sequence ID" value="NZ_NRRU01000105.1"/>
</dbReference>
<dbReference type="InterPro" id="IPR010949">
    <property type="entry name" value="TonB_Hb/transfer/lactofer_rcpt"/>
</dbReference>
<evidence type="ECO:0000256" key="2">
    <source>
        <dbReference type="ARBA" id="ARBA00009810"/>
    </source>
</evidence>
<sequence length="756" mass="82593">MSHPHAPRRGHRFVLQPLTAAIAALAAAAAPAQTTPDAGRVIVSQAPLPKVVVSATRIEAAEDEVAATVSAVSAEEIDRRGATDIQDVLRQEAGVSVRSLPNRSSAAFYATGRGGNEGINIRGLEGNQVMLQVDGVRLPMLYANGPFFAGRGDYIDVEAFKRVELLRGASSSSYGSDGLAGAVSFLTKDPSDLLRPGEKHAESLKLGYRGADDSWVAVPTFALRTEGGTEAMLLASLRRGHEVDNQGDNDSKTIERTTANPQETQSNYLLAKVEQRLDARQKLKFSAEHLSRRIDSEIYTLFGDPMYPTTNDVDAAERVGRTMFKAGYEFQDPRAAWFQRINATVYAQDTENRQLGYEARSNTSAWNTRDRDTRYEERTLGASAQFESNFGTQVAQRLIWGLDASTTEVTTLSKGGNYLNGVPSTTTPFVEKKNFPDTDYRLLGAFVQDEIAVGSLAVIPSLRWDHFKLDPDLHDPLASANNSSTPVALSGSEFSPRLGLIWTFSPALRAVANLGHGFRAPTPSQVNGGVTNLNAFYMSIGNPDLKPETSDTVELGLRGESGALRWAATVFKSRYKDFIASNVTVDGAGTAADPWIYQAVNLNRVDIRGFEATLDWSFRPGWTLAARYAHAHGDSEESGVKAPLETVEPDKLVLALKREVGHFGTEFALVAMKRQGRYVSDEDSSTQYVPGGFAVADLSLWWLVRPDTELNVGITNLFDKKYVQWADARDLTTASTTVDAYSQPGRNVNLSVRYRF</sequence>
<dbReference type="InterPro" id="IPR011276">
    <property type="entry name" value="TonB_haem/Hb_rcpt"/>
</dbReference>
<protein>
    <submittedName>
        <fullName evidence="16">TonB-dependent receptor</fullName>
    </submittedName>
</protein>
<keyword evidence="10 11" id="KW-0998">Cell outer membrane</keyword>
<keyword evidence="7 12" id="KW-0798">TonB box</keyword>
<dbReference type="Pfam" id="PF00593">
    <property type="entry name" value="TonB_dep_Rec_b-barrel"/>
    <property type="match status" value="1"/>
</dbReference>
<dbReference type="PANTHER" id="PTHR30069:SF29">
    <property type="entry name" value="HEMOGLOBIN AND HEMOGLOBIN-HAPTOGLOBIN-BINDING PROTEIN 1-RELATED"/>
    <property type="match status" value="1"/>
</dbReference>
<dbReference type="PROSITE" id="PS52016">
    <property type="entry name" value="TONB_DEPENDENT_REC_3"/>
    <property type="match status" value="1"/>
</dbReference>
<accession>A0ABS1DYR5</accession>
<evidence type="ECO:0000259" key="15">
    <source>
        <dbReference type="Pfam" id="PF07715"/>
    </source>
</evidence>
<evidence type="ECO:0000256" key="3">
    <source>
        <dbReference type="ARBA" id="ARBA00022448"/>
    </source>
</evidence>
<keyword evidence="9 16" id="KW-0675">Receptor</keyword>
<reference evidence="16" key="1">
    <citation type="submission" date="2017-08" db="EMBL/GenBank/DDBJ databases">
        <authorList>
            <person name="Imhoff J.F."/>
            <person name="Rahn T."/>
            <person name="Kuenzel S."/>
            <person name="Neulinger S.C."/>
        </authorList>
    </citation>
    <scope>NUCLEOTIDE SEQUENCE</scope>
    <source>
        <strain evidence="16">IM 151</strain>
    </source>
</reference>
<evidence type="ECO:0000256" key="10">
    <source>
        <dbReference type="ARBA" id="ARBA00023237"/>
    </source>
</evidence>
<name>A0ABS1DYR5_RUBGE</name>
<comment type="caution">
    <text evidence="16">The sequence shown here is derived from an EMBL/GenBank/DDBJ whole genome shotgun (WGS) entry which is preliminary data.</text>
</comment>
<evidence type="ECO:0000256" key="6">
    <source>
        <dbReference type="ARBA" id="ARBA00022729"/>
    </source>
</evidence>
<keyword evidence="6 13" id="KW-0732">Signal</keyword>
<feature type="domain" description="TonB-dependent receptor-like beta-barrel" evidence="14">
    <location>
        <begin position="312"/>
        <end position="717"/>
    </location>
</feature>
<dbReference type="InterPro" id="IPR036942">
    <property type="entry name" value="Beta-barrel_TonB_sf"/>
</dbReference>
<evidence type="ECO:0000256" key="4">
    <source>
        <dbReference type="ARBA" id="ARBA00022452"/>
    </source>
</evidence>
<evidence type="ECO:0000256" key="12">
    <source>
        <dbReference type="RuleBase" id="RU003357"/>
    </source>
</evidence>
<dbReference type="Proteomes" id="UP001041814">
    <property type="component" value="Unassembled WGS sequence"/>
</dbReference>
<evidence type="ECO:0000256" key="8">
    <source>
        <dbReference type="ARBA" id="ARBA00023136"/>
    </source>
</evidence>
<keyword evidence="8 11" id="KW-0472">Membrane</keyword>
<keyword evidence="17" id="KW-1185">Reference proteome</keyword>
<comment type="similarity">
    <text evidence="2 11 12">Belongs to the TonB-dependent receptor family.</text>
</comment>
<dbReference type="InterPro" id="IPR039426">
    <property type="entry name" value="TonB-dep_rcpt-like"/>
</dbReference>
<dbReference type="Gene3D" id="2.40.170.20">
    <property type="entry name" value="TonB-dependent receptor, beta-barrel domain"/>
    <property type="match status" value="1"/>
</dbReference>
<keyword evidence="5 11" id="KW-0812">Transmembrane</keyword>
<evidence type="ECO:0000313" key="16">
    <source>
        <dbReference type="EMBL" id="MBK1715236.1"/>
    </source>
</evidence>
<dbReference type="Pfam" id="PF07715">
    <property type="entry name" value="Plug"/>
    <property type="match status" value="1"/>
</dbReference>
<dbReference type="SUPFAM" id="SSF56935">
    <property type="entry name" value="Porins"/>
    <property type="match status" value="1"/>
</dbReference>
<dbReference type="NCBIfam" id="TIGR01785">
    <property type="entry name" value="TonB-hemin"/>
    <property type="match status" value="1"/>
</dbReference>
<comment type="subcellular location">
    <subcellularLocation>
        <location evidence="1 11">Cell outer membrane</location>
        <topology evidence="1 11">Multi-pass membrane protein</topology>
    </subcellularLocation>
</comment>
<evidence type="ECO:0000313" key="17">
    <source>
        <dbReference type="Proteomes" id="UP001041814"/>
    </source>
</evidence>
<evidence type="ECO:0000259" key="14">
    <source>
        <dbReference type="Pfam" id="PF00593"/>
    </source>
</evidence>
<dbReference type="NCBIfam" id="TIGR01786">
    <property type="entry name" value="TonB-hemlactrns"/>
    <property type="match status" value="1"/>
</dbReference>